<gene>
    <name evidence="3" type="ORF">EANT1437_LOCUS16044</name>
</gene>
<dbReference type="InterPro" id="IPR056149">
    <property type="entry name" value="PRP5/DDX46/KHDC4_KH"/>
</dbReference>
<dbReference type="EMBL" id="HBHI01031148">
    <property type="protein sequence ID" value="CAD9703327.1"/>
    <property type="molecule type" value="Transcribed_RNA"/>
</dbReference>
<protein>
    <recommendedName>
        <fullName evidence="2">ATP-dependent RNA helicase PRP5/DDX46/KHDC4 KH domain-containing protein</fullName>
    </recommendedName>
</protein>
<organism evidence="3">
    <name type="scientific">Eucampia antarctica</name>
    <dbReference type="NCBI Taxonomy" id="49252"/>
    <lineage>
        <taxon>Eukaryota</taxon>
        <taxon>Sar</taxon>
        <taxon>Stramenopiles</taxon>
        <taxon>Ochrophyta</taxon>
        <taxon>Bacillariophyta</taxon>
        <taxon>Mediophyceae</taxon>
        <taxon>Biddulphiophycidae</taxon>
        <taxon>Hemiaulales</taxon>
        <taxon>Hemiaulaceae</taxon>
        <taxon>Eucampia</taxon>
    </lineage>
</organism>
<evidence type="ECO:0000256" key="1">
    <source>
        <dbReference type="SAM" id="MobiDB-lite"/>
    </source>
</evidence>
<feature type="region of interest" description="Disordered" evidence="1">
    <location>
        <begin position="21"/>
        <end position="62"/>
    </location>
</feature>
<evidence type="ECO:0000313" key="3">
    <source>
        <dbReference type="EMBL" id="CAD9703327.1"/>
    </source>
</evidence>
<dbReference type="Pfam" id="PF23469">
    <property type="entry name" value="KH_12"/>
    <property type="match status" value="1"/>
</dbReference>
<accession>A0A7S2SL76</accession>
<sequence>MSDAQKLVRLEKRQALIEAGMIDPDEEDPALAIGSSDAYNEKETAATDGNIEKQAQNPMENHQGRSYKKAAALQATMSVDILALPGMKEAIQRKSGIATPATEYQQGRILSTGANHFVEEIEINEYPREARWKVTQKETTSRLQDEFQTAVTLKGQYCLPNAQPEEGERRLYLHLEATSERILYTCIQEIRRLLNEETLRVGARGIGGGHRYNVL</sequence>
<evidence type="ECO:0000259" key="2">
    <source>
        <dbReference type="Pfam" id="PF23469"/>
    </source>
</evidence>
<dbReference type="AlphaFoldDB" id="A0A7S2SL76"/>
<feature type="domain" description="ATP-dependent RNA helicase PRP5/DDX46/KHDC4 KH" evidence="2">
    <location>
        <begin position="118"/>
        <end position="197"/>
    </location>
</feature>
<name>A0A7S2SL76_9STRA</name>
<proteinExistence type="predicted"/>
<reference evidence="3" key="1">
    <citation type="submission" date="2021-01" db="EMBL/GenBank/DDBJ databases">
        <authorList>
            <person name="Corre E."/>
            <person name="Pelletier E."/>
            <person name="Niang G."/>
            <person name="Scheremetjew M."/>
            <person name="Finn R."/>
            <person name="Kale V."/>
            <person name="Holt S."/>
            <person name="Cochrane G."/>
            <person name="Meng A."/>
            <person name="Brown T."/>
            <person name="Cohen L."/>
        </authorList>
    </citation>
    <scope>NUCLEOTIDE SEQUENCE</scope>
    <source>
        <strain evidence="3">CCMP1452</strain>
    </source>
</reference>